<comment type="caution">
    <text evidence="4">The sequence shown here is derived from an EMBL/GenBank/DDBJ whole genome shotgun (WGS) entry which is preliminary data.</text>
</comment>
<dbReference type="InterPro" id="IPR006222">
    <property type="entry name" value="GCVT_N"/>
</dbReference>
<protein>
    <submittedName>
        <fullName evidence="4">Glycine cleavage system protein T</fullName>
    </submittedName>
</protein>
<dbReference type="Gene3D" id="3.30.1360.120">
    <property type="entry name" value="Probable tRNA modification gtpase trme, domain 1"/>
    <property type="match status" value="1"/>
</dbReference>
<feature type="domain" description="Aminomethyltransferase C-terminal" evidence="3">
    <location>
        <begin position="288"/>
        <end position="366"/>
    </location>
</feature>
<accession>A0A6B0XY95</accession>
<dbReference type="PANTHER" id="PTHR43757:SF2">
    <property type="entry name" value="AMINOMETHYLTRANSFERASE, MITOCHONDRIAL"/>
    <property type="match status" value="1"/>
</dbReference>
<evidence type="ECO:0000259" key="3">
    <source>
        <dbReference type="Pfam" id="PF08669"/>
    </source>
</evidence>
<dbReference type="SUPFAM" id="SSF103025">
    <property type="entry name" value="Folate-binding domain"/>
    <property type="match status" value="1"/>
</dbReference>
<dbReference type="InterPro" id="IPR027266">
    <property type="entry name" value="TrmE/GcvT-like"/>
</dbReference>
<evidence type="ECO:0000313" key="4">
    <source>
        <dbReference type="EMBL" id="MXY33671.1"/>
    </source>
</evidence>
<organism evidence="4">
    <name type="scientific">Boseongicola sp. SB0664_bin_43</name>
    <dbReference type="NCBI Taxonomy" id="2604844"/>
    <lineage>
        <taxon>Bacteria</taxon>
        <taxon>Pseudomonadati</taxon>
        <taxon>Pseudomonadota</taxon>
        <taxon>Alphaproteobacteria</taxon>
        <taxon>Rhodobacterales</taxon>
        <taxon>Paracoccaceae</taxon>
        <taxon>Boseongicola</taxon>
    </lineage>
</organism>
<feature type="binding site" evidence="1">
    <location>
        <position position="202"/>
    </location>
    <ligand>
        <name>substrate</name>
    </ligand>
</feature>
<proteinExistence type="predicted"/>
<dbReference type="AlphaFoldDB" id="A0A6B0XY95"/>
<evidence type="ECO:0000259" key="2">
    <source>
        <dbReference type="Pfam" id="PF01571"/>
    </source>
</evidence>
<dbReference type="PIRSF" id="PIRSF006487">
    <property type="entry name" value="GcvT"/>
    <property type="match status" value="1"/>
</dbReference>
<gene>
    <name evidence="4" type="ORF">F4Y60_06205</name>
</gene>
<dbReference type="PANTHER" id="PTHR43757">
    <property type="entry name" value="AMINOMETHYLTRANSFERASE"/>
    <property type="match status" value="1"/>
</dbReference>
<dbReference type="EMBL" id="VXRY01000249">
    <property type="protein sequence ID" value="MXY33671.1"/>
    <property type="molecule type" value="Genomic_DNA"/>
</dbReference>
<dbReference type="SUPFAM" id="SSF101790">
    <property type="entry name" value="Aminomethyltransferase beta-barrel domain"/>
    <property type="match status" value="1"/>
</dbReference>
<sequence length="368" mass="40891">MAEIGPNTRLRVSPYYEATVKDGVTAFSPYNKMLMPVSYGDPDAEYDRLMNAASQWDVAVQRQVEIKGPDAACLVQVVSVRDLSSISVGQGMYVPMCDHRGVLINDPVILKLAENHFWLSIADNNILLWVRAIASERGFRVDIIEPDVSPMAVQGPNAEDVVAATFGDWVREIRFFWFVDAEIEGIPLKLARSGYSKQGGFELYLMDGSRGVDLWNIVREAGRPWGIGPGYPYPTERIEGGILSFGGDTDDLTNPFEVRLGKYVDLGLDDDVIGIKALRAIHSEGVTRQLLGAILEDQPRHPGHPVWYEVQKDASKVGHMTNGVWSFRRRTMVGFVLVSTDVHVGDRVEVLRNGERDAGTICDLPFPE</sequence>
<dbReference type="InterPro" id="IPR029043">
    <property type="entry name" value="GcvT/YgfZ_C"/>
</dbReference>
<dbReference type="InterPro" id="IPR013977">
    <property type="entry name" value="GcvT_C"/>
</dbReference>
<feature type="domain" description="GCVT N-terminal" evidence="2">
    <location>
        <begin position="19"/>
        <end position="266"/>
    </location>
</feature>
<dbReference type="Pfam" id="PF08669">
    <property type="entry name" value="GCV_T_C"/>
    <property type="match status" value="1"/>
</dbReference>
<name>A0A6B0XY95_9RHOB</name>
<reference evidence="4" key="1">
    <citation type="submission" date="2019-09" db="EMBL/GenBank/DDBJ databases">
        <title>Characterisation of the sponge microbiome using genome-centric metagenomics.</title>
        <authorList>
            <person name="Engelberts J.P."/>
            <person name="Robbins S.J."/>
            <person name="De Goeij J.M."/>
            <person name="Aranda M."/>
            <person name="Bell S.C."/>
            <person name="Webster N.S."/>
        </authorList>
    </citation>
    <scope>NUCLEOTIDE SEQUENCE</scope>
    <source>
        <strain evidence="4">SB0664_bin_43</strain>
    </source>
</reference>
<dbReference type="Pfam" id="PF01571">
    <property type="entry name" value="GCV_T"/>
    <property type="match status" value="1"/>
</dbReference>
<evidence type="ECO:0000256" key="1">
    <source>
        <dbReference type="PIRSR" id="PIRSR006487-1"/>
    </source>
</evidence>
<dbReference type="InterPro" id="IPR028896">
    <property type="entry name" value="GcvT/YgfZ/DmdA"/>
</dbReference>